<dbReference type="EMBL" id="ML120402">
    <property type="protein sequence ID" value="RPA97688.1"/>
    <property type="molecule type" value="Genomic_DNA"/>
</dbReference>
<protein>
    <recommendedName>
        <fullName evidence="3">F-box domain-containing protein</fullName>
    </recommendedName>
</protein>
<dbReference type="OrthoDB" id="5298104at2759"/>
<accession>A0A3N4JL24</accession>
<evidence type="ECO:0008006" key="3">
    <source>
        <dbReference type="Google" id="ProtNLM"/>
    </source>
</evidence>
<name>A0A3N4JL24_9PEZI</name>
<reference evidence="1 2" key="1">
    <citation type="journal article" date="2018" name="Nat. Ecol. Evol.">
        <title>Pezizomycetes genomes reveal the molecular basis of ectomycorrhizal truffle lifestyle.</title>
        <authorList>
            <person name="Murat C."/>
            <person name="Payen T."/>
            <person name="Noel B."/>
            <person name="Kuo A."/>
            <person name="Morin E."/>
            <person name="Chen J."/>
            <person name="Kohler A."/>
            <person name="Krizsan K."/>
            <person name="Balestrini R."/>
            <person name="Da Silva C."/>
            <person name="Montanini B."/>
            <person name="Hainaut M."/>
            <person name="Levati E."/>
            <person name="Barry K.W."/>
            <person name="Belfiori B."/>
            <person name="Cichocki N."/>
            <person name="Clum A."/>
            <person name="Dockter R.B."/>
            <person name="Fauchery L."/>
            <person name="Guy J."/>
            <person name="Iotti M."/>
            <person name="Le Tacon F."/>
            <person name="Lindquist E.A."/>
            <person name="Lipzen A."/>
            <person name="Malagnac F."/>
            <person name="Mello A."/>
            <person name="Molinier V."/>
            <person name="Miyauchi S."/>
            <person name="Poulain J."/>
            <person name="Riccioni C."/>
            <person name="Rubini A."/>
            <person name="Sitrit Y."/>
            <person name="Splivallo R."/>
            <person name="Traeger S."/>
            <person name="Wang M."/>
            <person name="Zifcakova L."/>
            <person name="Wipf D."/>
            <person name="Zambonelli A."/>
            <person name="Paolocci F."/>
            <person name="Nowrousian M."/>
            <person name="Ottonello S."/>
            <person name="Baldrian P."/>
            <person name="Spatafora J.W."/>
            <person name="Henrissat B."/>
            <person name="Nagy L.G."/>
            <person name="Aury J.M."/>
            <person name="Wincker P."/>
            <person name="Grigoriev I.V."/>
            <person name="Bonfante P."/>
            <person name="Martin F.M."/>
        </authorList>
    </citation>
    <scope>NUCLEOTIDE SEQUENCE [LARGE SCALE GENOMIC DNA]</scope>
    <source>
        <strain evidence="1 2">120613-1</strain>
    </source>
</reference>
<dbReference type="AlphaFoldDB" id="A0A3N4JL24"/>
<evidence type="ECO:0000313" key="1">
    <source>
        <dbReference type="EMBL" id="RPA97688.1"/>
    </source>
</evidence>
<proteinExistence type="predicted"/>
<gene>
    <name evidence="1" type="ORF">L873DRAFT_1809502</name>
</gene>
<dbReference type="STRING" id="1336337.A0A3N4JL24"/>
<organism evidence="1 2">
    <name type="scientific">Choiromyces venosus 120613-1</name>
    <dbReference type="NCBI Taxonomy" id="1336337"/>
    <lineage>
        <taxon>Eukaryota</taxon>
        <taxon>Fungi</taxon>
        <taxon>Dikarya</taxon>
        <taxon>Ascomycota</taxon>
        <taxon>Pezizomycotina</taxon>
        <taxon>Pezizomycetes</taxon>
        <taxon>Pezizales</taxon>
        <taxon>Tuberaceae</taxon>
        <taxon>Choiromyces</taxon>
    </lineage>
</organism>
<sequence length="579" mass="64584">MSLAKLPSELLQIIVSTGPLNVSDIASLRLVSRACNAAFTSIDFCRFCLSHFFPFAPETCGIGGGRTPMETFRMIQQRLYRLRRKQWAIQREFSFAPDTMSGDFFSPENLRIMDLDSDKGYYLTAEFDSASLHIIVKSLISGQQVYVTIPRDRLGGIYMNGGKVLLVYNREERNRGSSMFVLVDCREGGDGRTVWSASVNTSVFPGVGDLASKAADGKRRLQPLFNDHYIAFLNGLQGNGSSNIMILRFEEPSSTESTSEGLHILPLRISPQTLISIRPDNAGRHLLVAEKFPHHNNLHRIVLVNAYSGESLRAYHFNVSPLFSLVPERDMDMFFAPNQTEIIIYGSVRNREYRQGGIIGQVMVVKIWGNEGTKIRYLRAPADGIVPDIAQTKYCPELGLIWHDEGIVAFNSLNLLSTTAGSGEFLNSHNLCPILWTSMLPTPAEKTKKLCIGKSWICTEFTGPSFGCVEICRIAEPRLPASQYGQGSSLRSSLRSSWILETTTSENGSFIGFGMTEEPPGALQVDAGELTARLREELEKLKVGGEEKNIRAGAVKSGWRQRISWEGKKSWKERLFSRK</sequence>
<keyword evidence="2" id="KW-1185">Reference proteome</keyword>
<evidence type="ECO:0000313" key="2">
    <source>
        <dbReference type="Proteomes" id="UP000276215"/>
    </source>
</evidence>
<dbReference type="Proteomes" id="UP000276215">
    <property type="component" value="Unassembled WGS sequence"/>
</dbReference>